<keyword evidence="3" id="KW-0472">Membrane</keyword>
<evidence type="ECO:0000256" key="2">
    <source>
        <dbReference type="SAM" id="Coils"/>
    </source>
</evidence>
<evidence type="ECO:0000256" key="3">
    <source>
        <dbReference type="SAM" id="Phobius"/>
    </source>
</evidence>
<keyword evidence="3" id="KW-0812">Transmembrane</keyword>
<dbReference type="STRING" id="1454004.AW11_03849"/>
<sequence>MTIAAATQTSAIFSTLPLLALLLAVIAMFRWNRRSKTVTKHQLDQLEQELKVIRNEILLVTTNAVPGERTVRTVGYVEALSEAEAASDWEYRLAEKQALLELARQGLALGANAIVGLRKSHAHYDQAGSQWRVSRVTYQGTAVVVDKKRPSAESAVA</sequence>
<accession>A0A011Q5Q5</accession>
<name>A0A011Q5Q5_ACCRE</name>
<dbReference type="InterPro" id="IPR002765">
    <property type="entry name" value="UPF0145_YbjQ-like"/>
</dbReference>
<feature type="coiled-coil region" evidence="2">
    <location>
        <begin position="36"/>
        <end position="63"/>
    </location>
</feature>
<dbReference type="InterPro" id="IPR035439">
    <property type="entry name" value="UPF0145_dom_sf"/>
</dbReference>
<reference evidence="4" key="1">
    <citation type="submission" date="2014-02" db="EMBL/GenBank/DDBJ databases">
        <title>Expanding our view of genomic diversity in Candidatus Accumulibacter clades.</title>
        <authorList>
            <person name="Skennerton C.T."/>
            <person name="Barr J.J."/>
            <person name="Slater F.R."/>
            <person name="Bond P.L."/>
            <person name="Tyson G.W."/>
        </authorList>
    </citation>
    <scope>NUCLEOTIDE SEQUENCE [LARGE SCALE GENOMIC DNA]</scope>
</reference>
<evidence type="ECO:0000256" key="1">
    <source>
        <dbReference type="ARBA" id="ARBA00010751"/>
    </source>
</evidence>
<feature type="transmembrane region" description="Helical" evidence="3">
    <location>
        <begin position="12"/>
        <end position="31"/>
    </location>
</feature>
<keyword evidence="2" id="KW-0175">Coiled coil</keyword>
<gene>
    <name evidence="4" type="ORF">AW11_03849</name>
</gene>
<comment type="caution">
    <text evidence="4">The sequence shown here is derived from an EMBL/GenBank/DDBJ whole genome shotgun (WGS) entry which is preliminary data.</text>
</comment>
<organism evidence="4 5">
    <name type="scientific">Accumulibacter regalis</name>
    <dbReference type="NCBI Taxonomy" id="522306"/>
    <lineage>
        <taxon>Bacteria</taxon>
        <taxon>Pseudomonadati</taxon>
        <taxon>Pseudomonadota</taxon>
        <taxon>Betaproteobacteria</taxon>
        <taxon>Candidatus Accumulibacter</taxon>
    </lineage>
</organism>
<dbReference type="AlphaFoldDB" id="A0A011Q5Q5"/>
<dbReference type="EMBL" id="JEMY01000069">
    <property type="protein sequence ID" value="EXI84465.1"/>
    <property type="molecule type" value="Genomic_DNA"/>
</dbReference>
<dbReference type="Gene3D" id="3.30.110.70">
    <property type="entry name" value="Hypothetical protein apc22750. Chain B"/>
    <property type="match status" value="1"/>
</dbReference>
<keyword evidence="5" id="KW-1185">Reference proteome</keyword>
<evidence type="ECO:0000313" key="5">
    <source>
        <dbReference type="Proteomes" id="UP000022141"/>
    </source>
</evidence>
<dbReference type="eggNOG" id="COG0393">
    <property type="taxonomic scope" value="Bacteria"/>
</dbReference>
<protein>
    <submittedName>
        <fullName evidence="4">Uncharacterized protein</fullName>
    </submittedName>
</protein>
<proteinExistence type="inferred from homology"/>
<comment type="similarity">
    <text evidence="1">Belongs to the UPF0145 family.</text>
</comment>
<evidence type="ECO:0000313" key="4">
    <source>
        <dbReference type="EMBL" id="EXI84465.1"/>
    </source>
</evidence>
<dbReference type="PATRIC" id="fig|1454004.3.peg.3948"/>
<dbReference type="Proteomes" id="UP000022141">
    <property type="component" value="Unassembled WGS sequence"/>
</dbReference>
<keyword evidence="3" id="KW-1133">Transmembrane helix</keyword>
<dbReference type="Pfam" id="PF01906">
    <property type="entry name" value="YbjQ_1"/>
    <property type="match status" value="1"/>
</dbReference>
<dbReference type="SUPFAM" id="SSF117782">
    <property type="entry name" value="YbjQ-like"/>
    <property type="match status" value="1"/>
</dbReference>